<feature type="domain" description="3-octaprenyl-4-hydroxybenzoate carboxy-lyase-like C-terminal" evidence="4">
    <location>
        <begin position="306"/>
        <end position="427"/>
    </location>
</feature>
<dbReference type="GO" id="GO:0005737">
    <property type="term" value="C:cytoplasm"/>
    <property type="evidence" value="ECO:0007669"/>
    <property type="project" value="TreeGrafter"/>
</dbReference>
<comment type="caution">
    <text evidence="5">The sequence shown here is derived from an EMBL/GenBank/DDBJ whole genome shotgun (WGS) entry which is preliminary data.</text>
</comment>
<feature type="domain" description="3-octaprenyl-4-hydroxybenzoate carboxy-lyase-like Rift-related" evidence="2">
    <location>
        <begin position="104"/>
        <end position="300"/>
    </location>
</feature>
<feature type="domain" description="3-octaprenyl-4-hydroxybenzoate carboxy-lyase-like N-terminal" evidence="3">
    <location>
        <begin position="13"/>
        <end position="90"/>
    </location>
</feature>
<keyword evidence="5" id="KW-0456">Lyase</keyword>
<evidence type="ECO:0000313" key="5">
    <source>
        <dbReference type="EMBL" id="CAG7608843.1"/>
    </source>
</evidence>
<evidence type="ECO:0000259" key="2">
    <source>
        <dbReference type="Pfam" id="PF01977"/>
    </source>
</evidence>
<dbReference type="NCBIfam" id="TIGR00148">
    <property type="entry name" value="UbiD family decarboxylase"/>
    <property type="match status" value="1"/>
</dbReference>
<name>A0A916JXL1_9MICO</name>
<organism evidence="5 6">
    <name type="scientific">Leucobacter soli</name>
    <dbReference type="NCBI Taxonomy" id="2812850"/>
    <lineage>
        <taxon>Bacteria</taxon>
        <taxon>Bacillati</taxon>
        <taxon>Actinomycetota</taxon>
        <taxon>Actinomycetes</taxon>
        <taxon>Micrococcales</taxon>
        <taxon>Microbacteriaceae</taxon>
        <taxon>Leucobacter</taxon>
    </lineage>
</organism>
<dbReference type="AlphaFoldDB" id="A0A916JXL1"/>
<dbReference type="Pfam" id="PF01977">
    <property type="entry name" value="UbiD"/>
    <property type="match status" value="1"/>
</dbReference>
<reference evidence="5" key="1">
    <citation type="submission" date="2021-06" db="EMBL/GenBank/DDBJ databases">
        <authorList>
            <person name="Criscuolo A."/>
        </authorList>
    </citation>
    <scope>NUCLEOTIDE SEQUENCE</scope>
    <source>
        <strain evidence="5">CIP111803</strain>
    </source>
</reference>
<dbReference type="Pfam" id="PF20696">
    <property type="entry name" value="UbiD_C"/>
    <property type="match status" value="1"/>
</dbReference>
<dbReference type="InterPro" id="IPR048304">
    <property type="entry name" value="UbiD_Rift_dom"/>
</dbReference>
<dbReference type="EC" id="4.1.1.59" evidence="5"/>
<dbReference type="InterPro" id="IPR049383">
    <property type="entry name" value="UbiD-like_N"/>
</dbReference>
<dbReference type="RefSeq" id="WP_218114770.1">
    <property type="nucleotide sequence ID" value="NZ_CAJVAP010000010.1"/>
</dbReference>
<evidence type="ECO:0000259" key="3">
    <source>
        <dbReference type="Pfam" id="PF20695"/>
    </source>
</evidence>
<sequence>MTERAAIGLREELERLEAAGRLLRIPHEVSPRFEVCAYAAESGPERAVLFERVAGSDHPVVMNNTASREVIAASLGIAPERMAERYLEALVRPIAPLVRPASAGPAAIHEVTYTGDEIDLLAQLPVLTHHEHDAGPYLTSGVVIGEHEGARNLSYHRMQVRGPRETGMVVVQRHLHRMLDAADAENRPLPVVVALGLDAGMLLAAGTSGSAAPYGFDELGIVGALRNTPVELVPGLTVPIGVPSCAEIVIEGHILPNTLEPEGPFAEFDGNYESGRERVFRATALTMRRGAISHGLATGSTSQLNIMGLPNEAVILRAVRAVVPSVDRVHVTLGGLRKFHAIVSIDKRIEGDPADAIVAAFAGHRDLKQVTVVDHDVDVFDAFAVERAVATEFQAHRGLHLFHRGRGNPVDRSLAEDGTTSRIGIDATRPLGLAVRVPAVVPGRDRVRLP</sequence>
<dbReference type="Proteomes" id="UP000693892">
    <property type="component" value="Unassembled WGS sequence"/>
</dbReference>
<dbReference type="Pfam" id="PF20695">
    <property type="entry name" value="UbiD_N"/>
    <property type="match status" value="1"/>
</dbReference>
<comment type="similarity">
    <text evidence="1">Belongs to the UbiD family.</text>
</comment>
<dbReference type="InterPro" id="IPR049381">
    <property type="entry name" value="UbiD-like_C"/>
</dbReference>
<evidence type="ECO:0000313" key="6">
    <source>
        <dbReference type="Proteomes" id="UP000693892"/>
    </source>
</evidence>
<dbReference type="PANTHER" id="PTHR30108:SF21">
    <property type="entry name" value="4-HYDROXYBENZOATE DECARBOXYLASE"/>
    <property type="match status" value="1"/>
</dbReference>
<dbReference type="PANTHER" id="PTHR30108">
    <property type="entry name" value="3-OCTAPRENYL-4-HYDROXYBENZOATE CARBOXY-LYASE-RELATED"/>
    <property type="match status" value="1"/>
</dbReference>
<dbReference type="EMBL" id="CAJVAP010000010">
    <property type="protein sequence ID" value="CAG7608843.1"/>
    <property type="molecule type" value="Genomic_DNA"/>
</dbReference>
<protein>
    <submittedName>
        <fullName evidence="5">Gallate decarboxylase</fullName>
        <ecNumber evidence="5">4.1.1.59</ecNumber>
    </submittedName>
</protein>
<dbReference type="InterPro" id="IPR002830">
    <property type="entry name" value="UbiD"/>
</dbReference>
<gene>
    <name evidence="5" type="primary">lpdC</name>
    <name evidence="5" type="ORF">LEUCIP111803_01159</name>
</gene>
<proteinExistence type="inferred from homology"/>
<dbReference type="GO" id="GO:0018798">
    <property type="term" value="F:gallate decarboxylase activity"/>
    <property type="evidence" value="ECO:0007669"/>
    <property type="project" value="UniProtKB-EC"/>
</dbReference>
<evidence type="ECO:0000259" key="4">
    <source>
        <dbReference type="Pfam" id="PF20696"/>
    </source>
</evidence>
<accession>A0A916JXL1</accession>
<keyword evidence="6" id="KW-1185">Reference proteome</keyword>
<evidence type="ECO:0000256" key="1">
    <source>
        <dbReference type="ARBA" id="ARBA00010021"/>
    </source>
</evidence>